<name>A0A4Y2PUE3_ARAVE</name>
<gene>
    <name evidence="2" type="ORF">AVEN_131240_1</name>
    <name evidence="3" type="ORF">AVEN_219542_1</name>
</gene>
<sequence length="360" mass="40858">MSLSLKDRALLVKLVYKNSYCGEIQLKKFPTLKGLRSGSGPMTAFGLKKMIDKFEEPGLFDVKCGRGNKAIPSTAVADVATVLQNASRSALRTCKVRGISRTLDMPVSKVGKNLIKIQQFYPFKITHVQEMFPADLPKLQFHAGIEEDNAWPWNIFRTNVAHFYLHGQYSKLQNMGKRESVPNATITSSFSKGNCVLNKQIYRCARIILQKLSRVGSPEKTVTEKTALVLISNTNRRLTAYQLELRTTFQREIPKPFALQKRSQSINTPFKSKDDSTRLKRNQHSRDQSTALFIVSATGLGVTWKHLEKSGSLSRQIVTKFVVKVVDQWFHFPMRPHTCHCKTLLPTIRLKLLVRDIPHS</sequence>
<comment type="caution">
    <text evidence="2">The sequence shown here is derived from an EMBL/GenBank/DDBJ whole genome shotgun (WGS) entry which is preliminary data.</text>
</comment>
<evidence type="ECO:0000256" key="1">
    <source>
        <dbReference type="SAM" id="MobiDB-lite"/>
    </source>
</evidence>
<protein>
    <recommendedName>
        <fullName evidence="5">DUF4817 domain-containing protein</fullName>
    </recommendedName>
</protein>
<reference evidence="2 4" key="1">
    <citation type="journal article" date="2019" name="Sci. Rep.">
        <title>Orb-weaving spider Araneus ventricosus genome elucidates the spidroin gene catalogue.</title>
        <authorList>
            <person name="Kono N."/>
            <person name="Nakamura H."/>
            <person name="Ohtoshi R."/>
            <person name="Moran D.A.P."/>
            <person name="Shinohara A."/>
            <person name="Yoshida Y."/>
            <person name="Fujiwara M."/>
            <person name="Mori M."/>
            <person name="Tomita M."/>
            <person name="Arakawa K."/>
        </authorList>
    </citation>
    <scope>NUCLEOTIDE SEQUENCE [LARGE SCALE GENOMIC DNA]</scope>
</reference>
<dbReference type="EMBL" id="BGPR01012157">
    <property type="protein sequence ID" value="GBN54839.1"/>
    <property type="molecule type" value="Genomic_DNA"/>
</dbReference>
<dbReference type="Proteomes" id="UP000499080">
    <property type="component" value="Unassembled WGS sequence"/>
</dbReference>
<dbReference type="EMBL" id="BGPR01012158">
    <property type="protein sequence ID" value="GBN54843.1"/>
    <property type="molecule type" value="Genomic_DNA"/>
</dbReference>
<organism evidence="2 4">
    <name type="scientific">Araneus ventricosus</name>
    <name type="common">Orbweaver spider</name>
    <name type="synonym">Epeira ventricosa</name>
    <dbReference type="NCBI Taxonomy" id="182803"/>
    <lineage>
        <taxon>Eukaryota</taxon>
        <taxon>Metazoa</taxon>
        <taxon>Ecdysozoa</taxon>
        <taxon>Arthropoda</taxon>
        <taxon>Chelicerata</taxon>
        <taxon>Arachnida</taxon>
        <taxon>Araneae</taxon>
        <taxon>Araneomorphae</taxon>
        <taxon>Entelegynae</taxon>
        <taxon>Araneoidea</taxon>
        <taxon>Araneidae</taxon>
        <taxon>Araneus</taxon>
    </lineage>
</organism>
<accession>A0A4Y2PUE3</accession>
<evidence type="ECO:0000313" key="2">
    <source>
        <dbReference type="EMBL" id="GBN54839.1"/>
    </source>
</evidence>
<evidence type="ECO:0008006" key="5">
    <source>
        <dbReference type="Google" id="ProtNLM"/>
    </source>
</evidence>
<proteinExistence type="predicted"/>
<feature type="region of interest" description="Disordered" evidence="1">
    <location>
        <begin position="262"/>
        <end position="284"/>
    </location>
</feature>
<evidence type="ECO:0000313" key="4">
    <source>
        <dbReference type="Proteomes" id="UP000499080"/>
    </source>
</evidence>
<evidence type="ECO:0000313" key="3">
    <source>
        <dbReference type="EMBL" id="GBN54843.1"/>
    </source>
</evidence>
<keyword evidence="4" id="KW-1185">Reference proteome</keyword>
<dbReference type="AlphaFoldDB" id="A0A4Y2PUE3"/>